<dbReference type="AlphaFoldDB" id="A0A939GZV1"/>
<accession>A0A939GZV1</accession>
<dbReference type="Pfam" id="PF00561">
    <property type="entry name" value="Abhydrolase_1"/>
    <property type="match status" value="1"/>
</dbReference>
<comment type="caution">
    <text evidence="2">The sequence shown here is derived from an EMBL/GenBank/DDBJ whole genome shotgun (WGS) entry which is preliminary data.</text>
</comment>
<dbReference type="InterPro" id="IPR050266">
    <property type="entry name" value="AB_hydrolase_sf"/>
</dbReference>
<protein>
    <submittedName>
        <fullName evidence="2">Alpha/beta hydrolase</fullName>
    </submittedName>
</protein>
<proteinExistence type="predicted"/>
<keyword evidence="2" id="KW-0378">Hydrolase</keyword>
<dbReference type="InterPro" id="IPR029058">
    <property type="entry name" value="AB_hydrolase_fold"/>
</dbReference>
<dbReference type="SUPFAM" id="SSF53474">
    <property type="entry name" value="alpha/beta-Hydrolases"/>
    <property type="match status" value="1"/>
</dbReference>
<evidence type="ECO:0000313" key="2">
    <source>
        <dbReference type="EMBL" id="MBO1249778.1"/>
    </source>
</evidence>
<dbReference type="GO" id="GO:0016787">
    <property type="term" value="F:hydrolase activity"/>
    <property type="evidence" value="ECO:0007669"/>
    <property type="project" value="UniProtKB-KW"/>
</dbReference>
<evidence type="ECO:0000259" key="1">
    <source>
        <dbReference type="Pfam" id="PF00561"/>
    </source>
</evidence>
<gene>
    <name evidence="2" type="ORF">J1777_08090</name>
</gene>
<reference evidence="2" key="1">
    <citation type="submission" date="2021-03" db="EMBL/GenBank/DDBJ databases">
        <title>Comamonas denitrificans.</title>
        <authorList>
            <person name="Finster K."/>
        </authorList>
    </citation>
    <scope>NUCLEOTIDE SEQUENCE</scope>
    <source>
        <strain evidence="2">MM2021_4</strain>
    </source>
</reference>
<dbReference type="Proteomes" id="UP000664731">
    <property type="component" value="Unassembled WGS sequence"/>
</dbReference>
<dbReference type="InterPro" id="IPR000073">
    <property type="entry name" value="AB_hydrolase_1"/>
</dbReference>
<dbReference type="PRINTS" id="PR00111">
    <property type="entry name" value="ABHYDROLASE"/>
</dbReference>
<feature type="domain" description="AB hydrolase-1" evidence="1">
    <location>
        <begin position="37"/>
        <end position="153"/>
    </location>
</feature>
<dbReference type="GO" id="GO:0016020">
    <property type="term" value="C:membrane"/>
    <property type="evidence" value="ECO:0007669"/>
    <property type="project" value="TreeGrafter"/>
</dbReference>
<sequence>MYFDIHLPSSTAQPQTARLYIDNTAENTARPGPAQHPTVLAIHGVLCDHSVWQPLAPGLHALGWNMAALDLPGHGRSSGPAPQNVPEAAASIVALVQAMQLPRVILMGHSWGSLIALAAAAQLGERVSHLVLIGTASPMTVAPALLDLAQNDPAQAIALIDKYSRSPVTPADFDGQALGHAVLASNPATNLLHCGLTACNSYHEAPVAMQQVTAPTLFMTGEYDRMTPAASAQPLIAAAQSRTPQQGNAPATQVVTLACGHQHMLDATPAMVQALADFVRS</sequence>
<dbReference type="PANTHER" id="PTHR43798:SF33">
    <property type="entry name" value="HYDROLASE, PUTATIVE (AFU_ORTHOLOGUE AFUA_2G14860)-RELATED"/>
    <property type="match status" value="1"/>
</dbReference>
<evidence type="ECO:0000313" key="3">
    <source>
        <dbReference type="Proteomes" id="UP000664731"/>
    </source>
</evidence>
<organism evidence="2 3">
    <name type="scientific">Comamonas denitrificans</name>
    <dbReference type="NCBI Taxonomy" id="117506"/>
    <lineage>
        <taxon>Bacteria</taxon>
        <taxon>Pseudomonadati</taxon>
        <taxon>Pseudomonadota</taxon>
        <taxon>Betaproteobacteria</taxon>
        <taxon>Burkholderiales</taxon>
        <taxon>Comamonadaceae</taxon>
        <taxon>Comamonas</taxon>
    </lineage>
</organism>
<dbReference type="EMBL" id="JAFNME010000014">
    <property type="protein sequence ID" value="MBO1249778.1"/>
    <property type="molecule type" value="Genomic_DNA"/>
</dbReference>
<dbReference type="Gene3D" id="3.40.50.1820">
    <property type="entry name" value="alpha/beta hydrolase"/>
    <property type="match status" value="1"/>
</dbReference>
<name>A0A939GZV1_9BURK</name>
<dbReference type="PANTHER" id="PTHR43798">
    <property type="entry name" value="MONOACYLGLYCEROL LIPASE"/>
    <property type="match status" value="1"/>
</dbReference>
<keyword evidence="3" id="KW-1185">Reference proteome</keyword>